<dbReference type="PANTHER" id="PTHR11132">
    <property type="entry name" value="SOLUTE CARRIER FAMILY 35"/>
    <property type="match status" value="1"/>
</dbReference>
<evidence type="ECO:0000256" key="6">
    <source>
        <dbReference type="SAM" id="Phobius"/>
    </source>
</evidence>
<dbReference type="STRING" id="1344416.A0A139ASE5"/>
<reference evidence="8 9" key="1">
    <citation type="journal article" date="2015" name="Genome Biol. Evol.">
        <title>Phylogenomic analyses indicate that early fungi evolved digesting cell walls of algal ancestors of land plants.</title>
        <authorList>
            <person name="Chang Y."/>
            <person name="Wang S."/>
            <person name="Sekimoto S."/>
            <person name="Aerts A.L."/>
            <person name="Choi C."/>
            <person name="Clum A."/>
            <person name="LaButti K.M."/>
            <person name="Lindquist E.A."/>
            <person name="Yee Ngan C."/>
            <person name="Ohm R.A."/>
            <person name="Salamov A.A."/>
            <person name="Grigoriev I.V."/>
            <person name="Spatafora J.W."/>
            <person name="Berbee M.L."/>
        </authorList>
    </citation>
    <scope>NUCLEOTIDE SEQUENCE [LARGE SCALE GENOMIC DNA]</scope>
    <source>
        <strain evidence="8 9">JEL478</strain>
    </source>
</reference>
<evidence type="ECO:0000313" key="8">
    <source>
        <dbReference type="EMBL" id="KXS19667.1"/>
    </source>
</evidence>
<dbReference type="Proteomes" id="UP000070544">
    <property type="component" value="Unassembled WGS sequence"/>
</dbReference>
<feature type="transmembrane region" description="Helical" evidence="6">
    <location>
        <begin position="389"/>
        <end position="407"/>
    </location>
</feature>
<accession>A0A139ASE5</accession>
<keyword evidence="4 6" id="KW-0472">Membrane</keyword>
<evidence type="ECO:0000256" key="3">
    <source>
        <dbReference type="ARBA" id="ARBA00022989"/>
    </source>
</evidence>
<evidence type="ECO:0000256" key="1">
    <source>
        <dbReference type="ARBA" id="ARBA00004141"/>
    </source>
</evidence>
<feature type="region of interest" description="Disordered" evidence="5">
    <location>
        <begin position="16"/>
        <end position="37"/>
    </location>
</feature>
<evidence type="ECO:0000256" key="4">
    <source>
        <dbReference type="ARBA" id="ARBA00023136"/>
    </source>
</evidence>
<comment type="subcellular location">
    <subcellularLocation>
        <location evidence="1">Membrane</location>
        <topology evidence="1">Multi-pass membrane protein</topology>
    </subcellularLocation>
</comment>
<keyword evidence="3 6" id="KW-1133">Transmembrane helix</keyword>
<feature type="transmembrane region" description="Helical" evidence="6">
    <location>
        <begin position="355"/>
        <end position="377"/>
    </location>
</feature>
<feature type="transmembrane region" description="Helical" evidence="6">
    <location>
        <begin position="329"/>
        <end position="348"/>
    </location>
</feature>
<dbReference type="EMBL" id="KQ965737">
    <property type="protein sequence ID" value="KXS19667.1"/>
    <property type="molecule type" value="Genomic_DNA"/>
</dbReference>
<dbReference type="GO" id="GO:0016020">
    <property type="term" value="C:membrane"/>
    <property type="evidence" value="ECO:0007669"/>
    <property type="project" value="UniProtKB-SubCell"/>
</dbReference>
<feature type="domain" description="Sugar phosphate transporter" evidence="7">
    <location>
        <begin position="63"/>
        <end position="210"/>
    </location>
</feature>
<sequence length="450" mass="48507">MTWTSDVARDLSLELRNSRDDDDGSEPSLSTGSEHRSSGALWSACGRLRHATDIDELRSRLVTAAIVLAWFTASVAQALVKKYLLGRDRGNLAFTFPSMVSSVHLYIEAILCAGTMVCAPSLRIDHLPSLSDYLTRLVPLATITCIDVACANASLEFLPLSFHVAVRAGIPAVILFFSFFTGIESFSPPLALVVLTVCCGVALVTAQEATGALTDEDGAGKAVGMVLVLVSTLAAGVRWVETRMVLDVIGRMTGTGAERWKDGQDAQDTVNEDEGRNTGAESANHVGSPVALDFVVAPITGTLLLILSLTIEWPQPFVTPAGIVEQASYGPSVMGLTLAGGVLAFVIVMGELLVVMRIGVVGMGLMALVRELVVIYLAQTAFHDRFTQLMGLGLALTASGLIGYNAVRWHQRRRLMATEFEKLVFVDHKLEPHSEVDEELEVRVSWEHQE</sequence>
<feature type="transmembrane region" description="Helical" evidence="6">
    <location>
        <begin position="222"/>
        <end position="240"/>
    </location>
</feature>
<feature type="transmembrane region" description="Helical" evidence="6">
    <location>
        <begin position="290"/>
        <end position="309"/>
    </location>
</feature>
<keyword evidence="9" id="KW-1185">Reference proteome</keyword>
<feature type="region of interest" description="Disordered" evidence="5">
    <location>
        <begin position="259"/>
        <end position="282"/>
    </location>
</feature>
<feature type="transmembrane region" description="Helical" evidence="6">
    <location>
        <begin position="61"/>
        <end position="80"/>
    </location>
</feature>
<dbReference type="OMA" id="LMATEFE"/>
<keyword evidence="2 6" id="KW-0812">Transmembrane</keyword>
<evidence type="ECO:0000256" key="5">
    <source>
        <dbReference type="SAM" id="MobiDB-lite"/>
    </source>
</evidence>
<gene>
    <name evidence="8" type="ORF">M427DRAFT_52570</name>
</gene>
<proteinExistence type="predicted"/>
<dbReference type="InterPro" id="IPR050186">
    <property type="entry name" value="TPT_transporter"/>
</dbReference>
<feature type="transmembrane region" description="Helical" evidence="6">
    <location>
        <begin position="190"/>
        <end position="210"/>
    </location>
</feature>
<dbReference type="Pfam" id="PF03151">
    <property type="entry name" value="TPT"/>
    <property type="match status" value="1"/>
</dbReference>
<evidence type="ECO:0000256" key="2">
    <source>
        <dbReference type="ARBA" id="ARBA00022692"/>
    </source>
</evidence>
<name>A0A139ASE5_GONPJ</name>
<evidence type="ECO:0000313" key="9">
    <source>
        <dbReference type="Proteomes" id="UP000070544"/>
    </source>
</evidence>
<protein>
    <recommendedName>
        <fullName evidence="7">Sugar phosphate transporter domain-containing protein</fullName>
    </recommendedName>
</protein>
<dbReference type="AlphaFoldDB" id="A0A139ASE5"/>
<feature type="transmembrane region" description="Helical" evidence="6">
    <location>
        <begin position="160"/>
        <end position="183"/>
    </location>
</feature>
<dbReference type="InterPro" id="IPR004853">
    <property type="entry name" value="Sugar_P_trans_dom"/>
</dbReference>
<evidence type="ECO:0000259" key="7">
    <source>
        <dbReference type="Pfam" id="PF03151"/>
    </source>
</evidence>
<organism evidence="8 9">
    <name type="scientific">Gonapodya prolifera (strain JEL478)</name>
    <name type="common">Monoblepharis prolifera</name>
    <dbReference type="NCBI Taxonomy" id="1344416"/>
    <lineage>
        <taxon>Eukaryota</taxon>
        <taxon>Fungi</taxon>
        <taxon>Fungi incertae sedis</taxon>
        <taxon>Chytridiomycota</taxon>
        <taxon>Chytridiomycota incertae sedis</taxon>
        <taxon>Monoblepharidomycetes</taxon>
        <taxon>Monoblepharidales</taxon>
        <taxon>Gonapodyaceae</taxon>
        <taxon>Gonapodya</taxon>
    </lineage>
</organism>
<dbReference type="OrthoDB" id="6418713at2759"/>